<reference evidence="1 2" key="2">
    <citation type="submission" date="2018-11" db="EMBL/GenBank/DDBJ databases">
        <authorList>
            <consortium name="Pathogen Informatics"/>
        </authorList>
    </citation>
    <scope>NUCLEOTIDE SEQUENCE [LARGE SCALE GENOMIC DNA]</scope>
    <source>
        <strain evidence="1 2">MHpl1</strain>
    </source>
</reference>
<dbReference type="WBParaSite" id="HPLM_0000138101-mRNA-1">
    <property type="protein sequence ID" value="HPLM_0000138101-mRNA-1"/>
    <property type="gene ID" value="HPLM_0000138101"/>
</dbReference>
<dbReference type="EMBL" id="UZAF01001783">
    <property type="protein sequence ID" value="VDO09223.1"/>
    <property type="molecule type" value="Genomic_DNA"/>
</dbReference>
<accession>A0A0N4VVR1</accession>
<keyword evidence="2" id="KW-1185">Reference proteome</keyword>
<protein>
    <submittedName>
        <fullName evidence="3">Type II toxin-antitoxin system PemK/MazF family toxin</fullName>
    </submittedName>
</protein>
<evidence type="ECO:0000313" key="1">
    <source>
        <dbReference type="EMBL" id="VDO09223.1"/>
    </source>
</evidence>
<evidence type="ECO:0000313" key="3">
    <source>
        <dbReference type="WBParaSite" id="HPLM_0000138101-mRNA-1"/>
    </source>
</evidence>
<proteinExistence type="predicted"/>
<name>A0A0N4VVR1_HAEPC</name>
<gene>
    <name evidence="1" type="ORF">HPLM_LOCUS1379</name>
</gene>
<dbReference type="Proteomes" id="UP000268014">
    <property type="component" value="Unassembled WGS sequence"/>
</dbReference>
<dbReference type="AlphaFoldDB" id="A0A0N4VVR1"/>
<organism evidence="3">
    <name type="scientific">Haemonchus placei</name>
    <name type="common">Barber's pole worm</name>
    <dbReference type="NCBI Taxonomy" id="6290"/>
    <lineage>
        <taxon>Eukaryota</taxon>
        <taxon>Metazoa</taxon>
        <taxon>Ecdysozoa</taxon>
        <taxon>Nematoda</taxon>
        <taxon>Chromadorea</taxon>
        <taxon>Rhabditida</taxon>
        <taxon>Rhabditina</taxon>
        <taxon>Rhabditomorpha</taxon>
        <taxon>Strongyloidea</taxon>
        <taxon>Trichostrongylidae</taxon>
        <taxon>Haemonchus</taxon>
    </lineage>
</organism>
<sequence>MLTIPRPSFLRTSLICLNPRRQDIGWVSIDRQGIQGYSTQQIAHRNITMPANVKSNVVVFDSDELINNFFRIARRYFSGYQ</sequence>
<reference evidence="3" key="1">
    <citation type="submission" date="2017-02" db="UniProtKB">
        <authorList>
            <consortium name="WormBaseParasite"/>
        </authorList>
    </citation>
    <scope>IDENTIFICATION</scope>
</reference>
<evidence type="ECO:0000313" key="2">
    <source>
        <dbReference type="Proteomes" id="UP000268014"/>
    </source>
</evidence>